<sequence length="105" mass="11661">MPEGDVETFHRDGKWHNRIEGHEVLDGAYDTKADAVAAGRQEAESREVEHIVRDLDGTIGEKHSHGHDPPPSRGPAGLKRTAGRGCGRRTYCRDRARSRPRSGRP</sequence>
<feature type="region of interest" description="Disordered" evidence="1">
    <location>
        <begin position="36"/>
        <end position="105"/>
    </location>
</feature>
<name>A0ABP4EYB9_9ACTN</name>
<evidence type="ECO:0000256" key="1">
    <source>
        <dbReference type="SAM" id="MobiDB-lite"/>
    </source>
</evidence>
<dbReference type="InterPro" id="IPR018691">
    <property type="entry name" value="DUF2188"/>
</dbReference>
<evidence type="ECO:0008006" key="4">
    <source>
        <dbReference type="Google" id="ProtNLM"/>
    </source>
</evidence>
<dbReference type="Proteomes" id="UP001499979">
    <property type="component" value="Unassembled WGS sequence"/>
</dbReference>
<comment type="caution">
    <text evidence="2">The sequence shown here is derived from an EMBL/GenBank/DDBJ whole genome shotgun (WGS) entry which is preliminary data.</text>
</comment>
<organism evidence="2 3">
    <name type="scientific">Nocardioides aquiterrae</name>
    <dbReference type="NCBI Taxonomy" id="203799"/>
    <lineage>
        <taxon>Bacteria</taxon>
        <taxon>Bacillati</taxon>
        <taxon>Actinomycetota</taxon>
        <taxon>Actinomycetes</taxon>
        <taxon>Propionibacteriales</taxon>
        <taxon>Nocardioidaceae</taxon>
        <taxon>Nocardioides</taxon>
    </lineage>
</organism>
<reference evidence="3" key="1">
    <citation type="journal article" date="2019" name="Int. J. Syst. Evol. Microbiol.">
        <title>The Global Catalogue of Microorganisms (GCM) 10K type strain sequencing project: providing services to taxonomists for standard genome sequencing and annotation.</title>
        <authorList>
            <consortium name="The Broad Institute Genomics Platform"/>
            <consortium name="The Broad Institute Genome Sequencing Center for Infectious Disease"/>
            <person name="Wu L."/>
            <person name="Ma J."/>
        </authorList>
    </citation>
    <scope>NUCLEOTIDE SEQUENCE [LARGE SCALE GENOMIC DNA]</scope>
    <source>
        <strain evidence="3">JCM 11813</strain>
    </source>
</reference>
<dbReference type="Pfam" id="PF09954">
    <property type="entry name" value="DUF2188"/>
    <property type="match status" value="1"/>
</dbReference>
<accession>A0ABP4EYB9</accession>
<gene>
    <name evidence="2" type="ORF">GCM10009606_23330</name>
</gene>
<dbReference type="EMBL" id="BAAAJE010000010">
    <property type="protein sequence ID" value="GAA1143224.1"/>
    <property type="molecule type" value="Genomic_DNA"/>
</dbReference>
<proteinExistence type="predicted"/>
<evidence type="ECO:0000313" key="2">
    <source>
        <dbReference type="EMBL" id="GAA1143224.1"/>
    </source>
</evidence>
<evidence type="ECO:0000313" key="3">
    <source>
        <dbReference type="Proteomes" id="UP001499979"/>
    </source>
</evidence>
<feature type="compositionally biased region" description="Basic and acidic residues" evidence="1">
    <location>
        <begin position="41"/>
        <end position="70"/>
    </location>
</feature>
<protein>
    <recommendedName>
        <fullName evidence="4">DUF2188 domain-containing protein</fullName>
    </recommendedName>
</protein>
<dbReference type="RefSeq" id="WP_425571601.1">
    <property type="nucleotide sequence ID" value="NZ_BAAAJE010000010.1"/>
</dbReference>
<keyword evidence="3" id="KW-1185">Reference proteome</keyword>